<feature type="site" description="Stabilizes the basic form of H active site to accept a proton" evidence="7">
    <location>
        <position position="94"/>
    </location>
</feature>
<dbReference type="Pfam" id="PF01195">
    <property type="entry name" value="Pept_tRNA_hydro"/>
    <property type="match status" value="1"/>
</dbReference>
<feature type="active site" description="Proton acceptor" evidence="7">
    <location>
        <position position="23"/>
    </location>
</feature>
<accession>A0A9X2V542</accession>
<dbReference type="RefSeq" id="WP_118828741.1">
    <property type="nucleotide sequence ID" value="NZ_CALTRY010000010.1"/>
</dbReference>
<evidence type="ECO:0000256" key="5">
    <source>
        <dbReference type="ARBA" id="ARBA00038063"/>
    </source>
</evidence>
<feature type="binding site" evidence="7">
    <location>
        <position position="18"/>
    </location>
    <ligand>
        <name>tRNA</name>
        <dbReference type="ChEBI" id="CHEBI:17843"/>
    </ligand>
</feature>
<dbReference type="GO" id="GO:0000049">
    <property type="term" value="F:tRNA binding"/>
    <property type="evidence" value="ECO:0007669"/>
    <property type="project" value="UniProtKB-UniRule"/>
</dbReference>
<dbReference type="GO" id="GO:0005737">
    <property type="term" value="C:cytoplasm"/>
    <property type="evidence" value="ECO:0007669"/>
    <property type="project" value="UniProtKB-SubCell"/>
</dbReference>
<dbReference type="PROSITE" id="PS01195">
    <property type="entry name" value="PEPT_TRNA_HYDROL_1"/>
    <property type="match status" value="1"/>
</dbReference>
<dbReference type="PANTHER" id="PTHR17224:SF1">
    <property type="entry name" value="PEPTIDYL-TRNA HYDROLASE"/>
    <property type="match status" value="1"/>
</dbReference>
<protein>
    <recommendedName>
        <fullName evidence="6 7">Peptidyl-tRNA hydrolase</fullName>
        <shortName evidence="7">Pth</shortName>
        <ecNumber evidence="1 7">3.1.1.29</ecNumber>
    </recommendedName>
</protein>
<dbReference type="AlphaFoldDB" id="A0A9X2V542"/>
<dbReference type="EC" id="3.1.1.29" evidence="1 7"/>
<dbReference type="PANTHER" id="PTHR17224">
    <property type="entry name" value="PEPTIDYL-TRNA HYDROLASE"/>
    <property type="match status" value="1"/>
</dbReference>
<comment type="catalytic activity">
    <reaction evidence="7 8">
        <text>an N-acyl-L-alpha-aminoacyl-tRNA + H2O = an N-acyl-L-amino acid + a tRNA + H(+)</text>
        <dbReference type="Rhea" id="RHEA:54448"/>
        <dbReference type="Rhea" id="RHEA-COMP:10123"/>
        <dbReference type="Rhea" id="RHEA-COMP:13883"/>
        <dbReference type="ChEBI" id="CHEBI:15377"/>
        <dbReference type="ChEBI" id="CHEBI:15378"/>
        <dbReference type="ChEBI" id="CHEBI:59874"/>
        <dbReference type="ChEBI" id="CHEBI:78442"/>
        <dbReference type="ChEBI" id="CHEBI:138191"/>
        <dbReference type="EC" id="3.1.1.29"/>
    </reaction>
</comment>
<evidence type="ECO:0000256" key="7">
    <source>
        <dbReference type="HAMAP-Rule" id="MF_00083"/>
    </source>
</evidence>
<comment type="caution">
    <text evidence="10">The sequence shown here is derived from an EMBL/GenBank/DDBJ whole genome shotgun (WGS) entry which is preliminary data.</text>
</comment>
<comment type="similarity">
    <text evidence="5 7 9">Belongs to the PTH family.</text>
</comment>
<dbReference type="InterPro" id="IPR018171">
    <property type="entry name" value="Pept_tRNA_hydro_CS"/>
</dbReference>
<evidence type="ECO:0000256" key="8">
    <source>
        <dbReference type="RuleBase" id="RU000673"/>
    </source>
</evidence>
<organism evidence="10 11">
    <name type="scientific">Salinibacter ruber</name>
    <dbReference type="NCBI Taxonomy" id="146919"/>
    <lineage>
        <taxon>Bacteria</taxon>
        <taxon>Pseudomonadati</taxon>
        <taxon>Rhodothermota</taxon>
        <taxon>Rhodothermia</taxon>
        <taxon>Rhodothermales</taxon>
        <taxon>Salinibacteraceae</taxon>
        <taxon>Salinibacter</taxon>
    </lineage>
</organism>
<evidence type="ECO:0000256" key="9">
    <source>
        <dbReference type="RuleBase" id="RU004320"/>
    </source>
</evidence>
<comment type="function">
    <text evidence="7">Hydrolyzes ribosome-free peptidyl-tRNAs (with 1 or more amino acids incorporated), which drop off the ribosome during protein synthesis, or as a result of ribosome stalling.</text>
</comment>
<reference evidence="10" key="1">
    <citation type="submission" date="2022-08" db="EMBL/GenBank/DDBJ databases">
        <title>Genomic Encyclopedia of Type Strains, Phase V (KMG-V): Genome sequencing to study the core and pangenomes of soil and plant-associated prokaryotes.</title>
        <authorList>
            <person name="Whitman W."/>
        </authorList>
    </citation>
    <scope>NUCLEOTIDE SEQUENCE</scope>
    <source>
        <strain evidence="10">SP3026</strain>
    </source>
</reference>
<keyword evidence="4 7" id="KW-0694">RNA-binding</keyword>
<evidence type="ECO:0000313" key="11">
    <source>
        <dbReference type="Proteomes" id="UP001155144"/>
    </source>
</evidence>
<dbReference type="GO" id="GO:0072344">
    <property type="term" value="P:rescue of stalled ribosome"/>
    <property type="evidence" value="ECO:0007669"/>
    <property type="project" value="UniProtKB-UniRule"/>
</dbReference>
<keyword evidence="7" id="KW-0963">Cytoplasm</keyword>
<comment type="subcellular location">
    <subcellularLocation>
        <location evidence="7">Cytoplasm</location>
    </subcellularLocation>
</comment>
<gene>
    <name evidence="7" type="primary">pth</name>
    <name evidence="10" type="ORF">GGP45_001785</name>
</gene>
<dbReference type="HAMAP" id="MF_00083">
    <property type="entry name" value="Pept_tRNA_hydro_bact"/>
    <property type="match status" value="1"/>
</dbReference>
<evidence type="ECO:0000256" key="6">
    <source>
        <dbReference type="ARBA" id="ARBA00050038"/>
    </source>
</evidence>
<dbReference type="NCBIfam" id="TIGR00447">
    <property type="entry name" value="pth"/>
    <property type="match status" value="1"/>
</dbReference>
<comment type="function">
    <text evidence="7">Catalyzes the release of premature peptidyl moieties from peptidyl-tRNA molecules trapped in stalled 50S ribosomal subunits, and thus maintains levels of free tRNAs and 50S ribosomes.</text>
</comment>
<dbReference type="SUPFAM" id="SSF53178">
    <property type="entry name" value="Peptidyl-tRNA hydrolase-like"/>
    <property type="match status" value="1"/>
</dbReference>
<evidence type="ECO:0000256" key="2">
    <source>
        <dbReference type="ARBA" id="ARBA00022555"/>
    </source>
</evidence>
<dbReference type="InterPro" id="IPR036416">
    <property type="entry name" value="Pept_tRNA_hydro_sf"/>
</dbReference>
<keyword evidence="2 7" id="KW-0820">tRNA-binding</keyword>
<proteinExistence type="inferred from homology"/>
<feature type="binding site" evidence="7">
    <location>
        <position position="69"/>
    </location>
    <ligand>
        <name>tRNA</name>
        <dbReference type="ChEBI" id="CHEBI:17843"/>
    </ligand>
</feature>
<dbReference type="Proteomes" id="UP001155144">
    <property type="component" value="Unassembled WGS sequence"/>
</dbReference>
<dbReference type="GO" id="GO:0004045">
    <property type="term" value="F:peptidyl-tRNA hydrolase activity"/>
    <property type="evidence" value="ECO:0007669"/>
    <property type="project" value="UniProtKB-UniRule"/>
</dbReference>
<feature type="binding site" evidence="7">
    <location>
        <position position="115"/>
    </location>
    <ligand>
        <name>tRNA</name>
        <dbReference type="ChEBI" id="CHEBI:17843"/>
    </ligand>
</feature>
<dbReference type="CDD" id="cd00462">
    <property type="entry name" value="PTH"/>
    <property type="match status" value="1"/>
</dbReference>
<evidence type="ECO:0000256" key="1">
    <source>
        <dbReference type="ARBA" id="ARBA00013260"/>
    </source>
</evidence>
<dbReference type="GeneID" id="83727736"/>
<evidence type="ECO:0000256" key="4">
    <source>
        <dbReference type="ARBA" id="ARBA00022884"/>
    </source>
</evidence>
<feature type="site" description="Discriminates between blocked and unblocked aminoacyl-tRNA" evidence="7">
    <location>
        <position position="13"/>
    </location>
</feature>
<dbReference type="EMBL" id="JANUBL010000003">
    <property type="protein sequence ID" value="MCS4121432.1"/>
    <property type="molecule type" value="Genomic_DNA"/>
</dbReference>
<dbReference type="FunFam" id="3.40.50.1470:FF:000001">
    <property type="entry name" value="Peptidyl-tRNA hydrolase"/>
    <property type="match status" value="1"/>
</dbReference>
<dbReference type="InterPro" id="IPR001328">
    <property type="entry name" value="Pept_tRNA_hydro"/>
</dbReference>
<evidence type="ECO:0000256" key="3">
    <source>
        <dbReference type="ARBA" id="ARBA00022801"/>
    </source>
</evidence>
<keyword evidence="3 7" id="KW-0378">Hydrolase</keyword>
<dbReference type="GO" id="GO:0006515">
    <property type="term" value="P:protein quality control for misfolded or incompletely synthesized proteins"/>
    <property type="evidence" value="ECO:0007669"/>
    <property type="project" value="UniProtKB-UniRule"/>
</dbReference>
<dbReference type="Gene3D" id="3.40.50.1470">
    <property type="entry name" value="Peptidyl-tRNA hydrolase"/>
    <property type="match status" value="1"/>
</dbReference>
<sequence>MSTPSLLAIGLGNPGAEYEDTRHNVGHQVIDGLSGRLDISLQHQSDALVGWGRYVDQKIGLAVPLTYMNRSGDAVAGLRAHYDLPIDRLLVIVDDLHLPVGTIRLRPTGSSGGHNGLAHVAQRLGTTEFPRLRVGIGNDFPEGRQSDYVLSPFTDEQRPAARSAREDAEDAVLTMARDDIDAAMNRFN</sequence>
<feature type="binding site" evidence="7">
    <location>
        <position position="67"/>
    </location>
    <ligand>
        <name>tRNA</name>
        <dbReference type="ChEBI" id="CHEBI:17843"/>
    </ligand>
</feature>
<name>A0A9X2V542_9BACT</name>
<comment type="subunit">
    <text evidence="7">Monomer.</text>
</comment>
<evidence type="ECO:0000313" key="10">
    <source>
        <dbReference type="EMBL" id="MCS4121432.1"/>
    </source>
</evidence>